<sequence>MGSGSDASMDQRHNDMMDAQRERAVRTEHERTRTRTWQCTLWVWLISFVVCVIAIVWVRQSSVFLSFHSSSTAHKEGDQHAMPINTIVDTMKQFAALQDLEQQLADSVTLGIYASSELQSIISSLEIESMRTFQNTGQDISQLGKMLEMAQDRMQAMSRTLEELRPSEIAYKPSRACIPANLKASWGHGVAWLTGKLKKELSGSKQLNEHIGSFKGEVEAVVSWTCTAGFFATSLKSEALFRAEDVEVEALWWW</sequence>
<dbReference type="EMBL" id="JBBPEH010000004">
    <property type="protein sequence ID" value="KAK7540096.1"/>
    <property type="molecule type" value="Genomic_DNA"/>
</dbReference>
<accession>A0ABR1LY36</accession>
<evidence type="ECO:0000313" key="2">
    <source>
        <dbReference type="EMBL" id="KAK7540096.1"/>
    </source>
</evidence>
<evidence type="ECO:0000313" key="3">
    <source>
        <dbReference type="Proteomes" id="UP001360953"/>
    </source>
</evidence>
<keyword evidence="1" id="KW-0812">Transmembrane</keyword>
<feature type="transmembrane region" description="Helical" evidence="1">
    <location>
        <begin position="41"/>
        <end position="58"/>
    </location>
</feature>
<gene>
    <name evidence="2" type="ORF">J3D65DRAFT_602089</name>
</gene>
<reference evidence="2 3" key="1">
    <citation type="submission" date="2024-04" db="EMBL/GenBank/DDBJ databases">
        <title>Phyllosticta paracitricarpa is synonymous to the EU quarantine fungus P. citricarpa based on phylogenomic analyses.</title>
        <authorList>
            <consortium name="Lawrence Berkeley National Laboratory"/>
            <person name="Van ingen-buijs V.A."/>
            <person name="Van westerhoven A.C."/>
            <person name="Haridas S."/>
            <person name="Skiadas P."/>
            <person name="Martin F."/>
            <person name="Groenewald J.Z."/>
            <person name="Crous P.W."/>
            <person name="Seidl M.F."/>
        </authorList>
    </citation>
    <scope>NUCLEOTIDE SEQUENCE [LARGE SCALE GENOMIC DNA]</scope>
    <source>
        <strain evidence="2 3">CPC 17464</strain>
    </source>
</reference>
<dbReference type="Proteomes" id="UP001360953">
    <property type="component" value="Unassembled WGS sequence"/>
</dbReference>
<keyword evidence="3" id="KW-1185">Reference proteome</keyword>
<dbReference type="RefSeq" id="XP_066657367.1">
    <property type="nucleotide sequence ID" value="XM_066798090.1"/>
</dbReference>
<dbReference type="GeneID" id="92030996"/>
<comment type="caution">
    <text evidence="2">The sequence shown here is derived from an EMBL/GenBank/DDBJ whole genome shotgun (WGS) entry which is preliminary data.</text>
</comment>
<name>A0ABR1LY36_9PEZI</name>
<keyword evidence="1" id="KW-1133">Transmembrane helix</keyword>
<keyword evidence="1" id="KW-0472">Membrane</keyword>
<organism evidence="2 3">
    <name type="scientific">Phyllosticta citribraziliensis</name>
    <dbReference type="NCBI Taxonomy" id="989973"/>
    <lineage>
        <taxon>Eukaryota</taxon>
        <taxon>Fungi</taxon>
        <taxon>Dikarya</taxon>
        <taxon>Ascomycota</taxon>
        <taxon>Pezizomycotina</taxon>
        <taxon>Dothideomycetes</taxon>
        <taxon>Dothideomycetes incertae sedis</taxon>
        <taxon>Botryosphaeriales</taxon>
        <taxon>Phyllostictaceae</taxon>
        <taxon>Phyllosticta</taxon>
    </lineage>
</organism>
<protein>
    <submittedName>
        <fullName evidence="2">Uncharacterized protein</fullName>
    </submittedName>
</protein>
<evidence type="ECO:0000256" key="1">
    <source>
        <dbReference type="SAM" id="Phobius"/>
    </source>
</evidence>
<proteinExistence type="predicted"/>